<proteinExistence type="predicted"/>
<evidence type="ECO:0000313" key="2">
    <source>
        <dbReference type="EMBL" id="TFZ83845.1"/>
    </source>
</evidence>
<dbReference type="InterPro" id="IPR036457">
    <property type="entry name" value="PPM-type-like_dom_sf"/>
</dbReference>
<gene>
    <name evidence="2" type="ORF">E4680_02410</name>
</gene>
<name>A0A4Z0FBI7_9GAMM</name>
<evidence type="ECO:0000259" key="1">
    <source>
        <dbReference type="PROSITE" id="PS51746"/>
    </source>
</evidence>
<organism evidence="2 3">
    <name type="scientific">Candidatus Macondimonas diazotrophica</name>
    <dbReference type="NCBI Taxonomy" id="2305248"/>
    <lineage>
        <taxon>Bacteria</taxon>
        <taxon>Pseudomonadati</taxon>
        <taxon>Pseudomonadota</taxon>
        <taxon>Gammaproteobacteria</taxon>
        <taxon>Chromatiales</taxon>
        <taxon>Ectothiorhodospiraceae</taxon>
        <taxon>Candidatus Macondimonas</taxon>
    </lineage>
</organism>
<dbReference type="Proteomes" id="UP000297890">
    <property type="component" value="Unassembled WGS sequence"/>
</dbReference>
<dbReference type="InterPro" id="IPR001932">
    <property type="entry name" value="PPM-type_phosphatase-like_dom"/>
</dbReference>
<comment type="caution">
    <text evidence="2">The sequence shown here is derived from an EMBL/GenBank/DDBJ whole genome shotgun (WGS) entry which is preliminary data.</text>
</comment>
<dbReference type="InterPro" id="IPR015655">
    <property type="entry name" value="PP2C"/>
</dbReference>
<dbReference type="GO" id="GO:0004722">
    <property type="term" value="F:protein serine/threonine phosphatase activity"/>
    <property type="evidence" value="ECO:0007669"/>
    <property type="project" value="InterPro"/>
</dbReference>
<dbReference type="EMBL" id="SRIO01000002">
    <property type="protein sequence ID" value="TFZ83845.1"/>
    <property type="molecule type" value="Genomic_DNA"/>
</dbReference>
<keyword evidence="3" id="KW-1185">Reference proteome</keyword>
<dbReference type="PROSITE" id="PS51746">
    <property type="entry name" value="PPM_2"/>
    <property type="match status" value="1"/>
</dbReference>
<dbReference type="PANTHER" id="PTHR13832">
    <property type="entry name" value="PROTEIN PHOSPHATASE 2C"/>
    <property type="match status" value="1"/>
</dbReference>
<dbReference type="OrthoDB" id="9801841at2"/>
<feature type="domain" description="PPM-type phosphatase" evidence="1">
    <location>
        <begin position="10"/>
        <end position="259"/>
    </location>
</feature>
<accession>A0A4Z0FBI7</accession>
<evidence type="ECO:0000313" key="3">
    <source>
        <dbReference type="Proteomes" id="UP000297890"/>
    </source>
</evidence>
<dbReference type="PANTHER" id="PTHR13832:SF827">
    <property type="entry name" value="PROTEIN PHOSPHATASE 1L"/>
    <property type="match status" value="1"/>
</dbReference>
<dbReference type="SMART" id="SM00332">
    <property type="entry name" value="PP2Cc"/>
    <property type="match status" value="1"/>
</dbReference>
<dbReference type="AlphaFoldDB" id="A0A4Z0FBI7"/>
<dbReference type="SMART" id="SM00331">
    <property type="entry name" value="PP2C_SIG"/>
    <property type="match status" value="1"/>
</dbReference>
<sequence length="287" mass="31481">MESTMGQRFNIEFCGQSDTGRVRSHNEDSIEIDPGSGLAVLADGMGGYNAGEVASKLAVRSVGFLVRQRLARLDPSVSPDSATPAPAGILLQQAVQLANQRILKTASTRAEYRGMGTTMIAALFVTDRVYVAHVGDSRLYRFRCDRLERLTIDHSLQEELIARGMFSADEVKRLGKSNVVTRALGVEPNVDVTLGQHDMQADDLFLLCSDGLHDSLSEADILANLRRFMPELPRLTRALIQAANARGGKDNISVILGHVRAASVASAEPSWWRRLLRRKTSQNNKKP</sequence>
<dbReference type="Pfam" id="PF13672">
    <property type="entry name" value="PP2C_2"/>
    <property type="match status" value="1"/>
</dbReference>
<dbReference type="Gene3D" id="3.60.40.10">
    <property type="entry name" value="PPM-type phosphatase domain"/>
    <property type="match status" value="1"/>
</dbReference>
<protein>
    <submittedName>
        <fullName evidence="2">Serine/threonine-protein phosphatase</fullName>
    </submittedName>
</protein>
<reference evidence="2 3" key="1">
    <citation type="journal article" date="2019" name="ISME J.">
        <title>Candidatus Macondimonas diazotrophica, a novel gammaproteobacterial genus dominating crude-oil-contaminated coastal sediments.</title>
        <authorList>
            <person name="Karthikeyan S."/>
            <person name="Konstantinidis K."/>
        </authorList>
    </citation>
    <scope>NUCLEOTIDE SEQUENCE [LARGE SCALE GENOMIC DNA]</scope>
    <source>
        <strain evidence="2 3">KTK01</strain>
    </source>
</reference>
<dbReference type="CDD" id="cd00143">
    <property type="entry name" value="PP2Cc"/>
    <property type="match status" value="1"/>
</dbReference>
<dbReference type="SUPFAM" id="SSF81606">
    <property type="entry name" value="PP2C-like"/>
    <property type="match status" value="1"/>
</dbReference>